<feature type="transmembrane region" description="Helical" evidence="7">
    <location>
        <begin position="218"/>
        <end position="238"/>
    </location>
</feature>
<dbReference type="GeneID" id="24098766"/>
<dbReference type="CDD" id="cd15239">
    <property type="entry name" value="7tm_YRO2_fungal-like"/>
    <property type="match status" value="1"/>
</dbReference>
<feature type="transmembrane region" description="Helical" evidence="7">
    <location>
        <begin position="25"/>
        <end position="45"/>
    </location>
</feature>
<evidence type="ECO:0000313" key="8">
    <source>
        <dbReference type="EMBL" id="CCM03855.1"/>
    </source>
</evidence>
<dbReference type="HOGENOM" id="CLU_054785_2_1_1"/>
<dbReference type="SMART" id="SM01021">
    <property type="entry name" value="Bac_rhodopsin"/>
    <property type="match status" value="1"/>
</dbReference>
<feature type="transmembrane region" description="Helical" evidence="7">
    <location>
        <begin position="184"/>
        <end position="206"/>
    </location>
</feature>
<dbReference type="FunFam" id="1.20.1070.10:FF:000160">
    <property type="entry name" value="Related to Opsin-1"/>
    <property type="match status" value="1"/>
</dbReference>
<dbReference type="InterPro" id="IPR001425">
    <property type="entry name" value="Arc/bac/fun_rhodopsins"/>
</dbReference>
<name>J4GS06_9APHY</name>
<evidence type="ECO:0000256" key="6">
    <source>
        <dbReference type="SAM" id="MobiDB-lite"/>
    </source>
</evidence>
<evidence type="ECO:0000313" key="9">
    <source>
        <dbReference type="Proteomes" id="UP000006352"/>
    </source>
</evidence>
<dbReference type="SUPFAM" id="SSF81321">
    <property type="entry name" value="Family A G protein-coupled receptor-like"/>
    <property type="match status" value="1"/>
</dbReference>
<accession>J4GS06</accession>
<dbReference type="FunCoup" id="J4GS06">
    <property type="interactions" value="81"/>
</dbReference>
<evidence type="ECO:0008006" key="10">
    <source>
        <dbReference type="Google" id="ProtNLM"/>
    </source>
</evidence>
<keyword evidence="3 7" id="KW-0812">Transmembrane</keyword>
<gene>
    <name evidence="8" type="ORF">FIBRA_06004</name>
</gene>
<feature type="region of interest" description="Disordered" evidence="6">
    <location>
        <begin position="280"/>
        <end position="309"/>
    </location>
</feature>
<evidence type="ECO:0000256" key="4">
    <source>
        <dbReference type="ARBA" id="ARBA00022989"/>
    </source>
</evidence>
<comment type="subcellular location">
    <subcellularLocation>
        <location evidence="1">Membrane</location>
        <topology evidence="1">Multi-pass membrane protein</topology>
    </subcellularLocation>
</comment>
<comment type="similarity">
    <text evidence="2">Belongs to the archaeal/bacterial/fungal opsin family.</text>
</comment>
<organism evidence="8 9">
    <name type="scientific">Fibroporia radiculosa</name>
    <dbReference type="NCBI Taxonomy" id="599839"/>
    <lineage>
        <taxon>Eukaryota</taxon>
        <taxon>Fungi</taxon>
        <taxon>Dikarya</taxon>
        <taxon>Basidiomycota</taxon>
        <taxon>Agaricomycotina</taxon>
        <taxon>Agaricomycetes</taxon>
        <taxon>Polyporales</taxon>
        <taxon>Fibroporiaceae</taxon>
        <taxon>Fibroporia</taxon>
    </lineage>
</organism>
<dbReference type="Gene3D" id="1.20.1070.10">
    <property type="entry name" value="Rhodopsin 7-helix transmembrane proteins"/>
    <property type="match status" value="1"/>
</dbReference>
<feature type="transmembrane region" description="Helical" evidence="7">
    <location>
        <begin position="123"/>
        <end position="143"/>
    </location>
</feature>
<evidence type="ECO:0000256" key="5">
    <source>
        <dbReference type="ARBA" id="ARBA00023136"/>
    </source>
</evidence>
<evidence type="ECO:0000256" key="7">
    <source>
        <dbReference type="SAM" id="Phobius"/>
    </source>
</evidence>
<keyword evidence="9" id="KW-1185">Reference proteome</keyword>
<dbReference type="GO" id="GO:0005886">
    <property type="term" value="C:plasma membrane"/>
    <property type="evidence" value="ECO:0007669"/>
    <property type="project" value="TreeGrafter"/>
</dbReference>
<evidence type="ECO:0000256" key="3">
    <source>
        <dbReference type="ARBA" id="ARBA00022692"/>
    </source>
</evidence>
<dbReference type="GO" id="GO:0005783">
    <property type="term" value="C:endoplasmic reticulum"/>
    <property type="evidence" value="ECO:0007669"/>
    <property type="project" value="TreeGrafter"/>
</dbReference>
<dbReference type="Pfam" id="PF01036">
    <property type="entry name" value="Bac_rhodopsin"/>
    <property type="match status" value="1"/>
</dbReference>
<dbReference type="InterPro" id="IPR043476">
    <property type="entry name" value="Yro2-like_7TM"/>
</dbReference>
<dbReference type="EMBL" id="HE797130">
    <property type="protein sequence ID" value="CCM03855.1"/>
    <property type="molecule type" value="Genomic_DNA"/>
</dbReference>
<keyword evidence="4 7" id="KW-1133">Transmembrane helix</keyword>
<dbReference type="RefSeq" id="XP_012183138.1">
    <property type="nucleotide sequence ID" value="XM_012327748.1"/>
</dbReference>
<feature type="transmembrane region" description="Helical" evidence="7">
    <location>
        <begin position="149"/>
        <end position="172"/>
    </location>
</feature>
<dbReference type="Proteomes" id="UP000006352">
    <property type="component" value="Unassembled WGS sequence"/>
</dbReference>
<keyword evidence="5 7" id="KW-0472">Membrane</keyword>
<dbReference type="PANTHER" id="PTHR28286:SF1">
    <property type="entry name" value="30 KDA HEAT SHOCK PROTEIN-RELATED"/>
    <property type="match status" value="1"/>
</dbReference>
<dbReference type="PRINTS" id="PR00251">
    <property type="entry name" value="BACTRLOPSIN"/>
</dbReference>
<dbReference type="AlphaFoldDB" id="J4GS06"/>
<dbReference type="PANTHER" id="PTHR28286">
    <property type="match status" value="1"/>
</dbReference>
<feature type="transmembrane region" description="Helical" evidence="7">
    <location>
        <begin position="57"/>
        <end position="78"/>
    </location>
</feature>
<evidence type="ECO:0000256" key="2">
    <source>
        <dbReference type="ARBA" id="ARBA00008130"/>
    </source>
</evidence>
<evidence type="ECO:0000256" key="1">
    <source>
        <dbReference type="ARBA" id="ARBA00004141"/>
    </source>
</evidence>
<feature type="transmembrane region" description="Helical" evidence="7">
    <location>
        <begin position="98"/>
        <end position="116"/>
    </location>
</feature>
<proteinExistence type="inferred from homology"/>
<dbReference type="InParanoid" id="J4GS06"/>
<reference evidence="8 9" key="1">
    <citation type="journal article" date="2012" name="Appl. Environ. Microbiol.">
        <title>Short-read sequencing for genomic analysis of the brown rot fungus Fibroporia radiculosa.</title>
        <authorList>
            <person name="Tang J.D."/>
            <person name="Perkins A.D."/>
            <person name="Sonstegard T.S."/>
            <person name="Schroeder S.G."/>
            <person name="Burgess S.C."/>
            <person name="Diehl S.V."/>
        </authorList>
    </citation>
    <scope>NUCLEOTIDE SEQUENCE [LARGE SCALE GENOMIC DNA]</scope>
    <source>
        <strain evidence="8 9">TFFH 294</strain>
    </source>
</reference>
<sequence length="309" mass="32689">MGGNQAVNVNPPNANFHLTTHGSDWLWTVFSIMGLSLIIAIATTVMRPRGTRLFHQIAVVVLITASIAYFSMASDLGATPVVVEFRGSGTRQIFFVRYIQWFITFPLLLLSLLLATGVSLSDIFTTIFMGIVLVIMGLVGALVPSSYKWGYYAFGLVALLYIWYSLLLHAPAASFASGGAMRRGYYSAAAYLSFMLFTYPLAWALAEGSNVISVTSEMIWYGILDILSGPVFLALFLFHLRSVDYAIFGLSSGKYVDHGGRGAAGVGSGVGAGNASGVGGTGMASEKGPNPATAPMAGSPNAHTGAQAV</sequence>
<protein>
    <recommendedName>
        <fullName evidence="10">Family A G protein-coupled receptor-like protein</fullName>
    </recommendedName>
</protein>
<dbReference type="OrthoDB" id="536545at2759"/>